<feature type="non-terminal residue" evidence="2">
    <location>
        <position position="1"/>
    </location>
</feature>
<proteinExistence type="predicted"/>
<dbReference type="InterPro" id="IPR012338">
    <property type="entry name" value="Beta-lactam/transpept-like"/>
</dbReference>
<dbReference type="PANTHER" id="PTHR43319">
    <property type="entry name" value="BETA-LACTAMASE-RELATED"/>
    <property type="match status" value="1"/>
</dbReference>
<feature type="domain" description="Beta-lactamase-related" evidence="1">
    <location>
        <begin position="35"/>
        <end position="117"/>
    </location>
</feature>
<dbReference type="EMBL" id="CAJOAZ010014567">
    <property type="protein sequence ID" value="CAF4282062.1"/>
    <property type="molecule type" value="Genomic_DNA"/>
</dbReference>
<name>A0A820GSV3_9BILA</name>
<accession>A0A820GSV3</accession>
<dbReference type="InterPro" id="IPR001466">
    <property type="entry name" value="Beta-lactam-related"/>
</dbReference>
<dbReference type="Gene3D" id="3.40.710.10">
    <property type="entry name" value="DD-peptidase/beta-lactamase superfamily"/>
    <property type="match status" value="1"/>
</dbReference>
<dbReference type="AlphaFoldDB" id="A0A820GSV3"/>
<dbReference type="SUPFAM" id="SSF56601">
    <property type="entry name" value="beta-lactamase/transpeptidase-like"/>
    <property type="match status" value="1"/>
</dbReference>
<dbReference type="Pfam" id="PF00144">
    <property type="entry name" value="Beta-lactamase"/>
    <property type="match status" value="1"/>
</dbReference>
<gene>
    <name evidence="2" type="ORF">OXD698_LOCUS45115</name>
</gene>
<protein>
    <recommendedName>
        <fullName evidence="1">Beta-lactamase-related domain-containing protein</fullName>
    </recommendedName>
</protein>
<comment type="caution">
    <text evidence="2">The sequence shown here is derived from an EMBL/GenBank/DDBJ whole genome shotgun (WGS) entry which is preliminary data.</text>
</comment>
<dbReference type="Proteomes" id="UP000663844">
    <property type="component" value="Unassembled WGS sequence"/>
</dbReference>
<sequence length="127" mass="14720">KRVIITTNWLMSTLSNNNIYGYVAENWTSVRDAFEQNFIDGLDIGASLSIYHRGKCVVDLYGGWKDLERKKQPYTPDTLQIIFSTSKGILSAAVALCVDRGWLNYDEPIRKYWPEFDTMFDLIHFEV</sequence>
<evidence type="ECO:0000313" key="3">
    <source>
        <dbReference type="Proteomes" id="UP000663844"/>
    </source>
</evidence>
<dbReference type="PANTHER" id="PTHR43319:SF3">
    <property type="entry name" value="BETA-LACTAMASE-RELATED DOMAIN-CONTAINING PROTEIN"/>
    <property type="match status" value="1"/>
</dbReference>
<reference evidence="2" key="1">
    <citation type="submission" date="2021-02" db="EMBL/GenBank/DDBJ databases">
        <authorList>
            <person name="Nowell W R."/>
        </authorList>
    </citation>
    <scope>NUCLEOTIDE SEQUENCE</scope>
</reference>
<organism evidence="2 3">
    <name type="scientific">Adineta steineri</name>
    <dbReference type="NCBI Taxonomy" id="433720"/>
    <lineage>
        <taxon>Eukaryota</taxon>
        <taxon>Metazoa</taxon>
        <taxon>Spiralia</taxon>
        <taxon>Gnathifera</taxon>
        <taxon>Rotifera</taxon>
        <taxon>Eurotatoria</taxon>
        <taxon>Bdelloidea</taxon>
        <taxon>Adinetida</taxon>
        <taxon>Adinetidae</taxon>
        <taxon>Adineta</taxon>
    </lineage>
</organism>
<evidence type="ECO:0000259" key="1">
    <source>
        <dbReference type="Pfam" id="PF00144"/>
    </source>
</evidence>
<evidence type="ECO:0000313" key="2">
    <source>
        <dbReference type="EMBL" id="CAF4282062.1"/>
    </source>
</evidence>
<dbReference type="InterPro" id="IPR052907">
    <property type="entry name" value="Beta-lactamase/esterase"/>
</dbReference>